<protein>
    <submittedName>
        <fullName evidence="1">Uncharacterized protein</fullName>
    </submittedName>
</protein>
<dbReference type="EMBL" id="SRZB01000022">
    <property type="protein sequence ID" value="TGX98036.1"/>
    <property type="molecule type" value="Genomic_DNA"/>
</dbReference>
<comment type="caution">
    <text evidence="1">The sequence shown here is derived from an EMBL/GenBank/DDBJ whole genome shotgun (WGS) entry which is preliminary data.</text>
</comment>
<evidence type="ECO:0000313" key="2">
    <source>
        <dbReference type="Proteomes" id="UP000307720"/>
    </source>
</evidence>
<dbReference type="Proteomes" id="UP000307720">
    <property type="component" value="Unassembled WGS sequence"/>
</dbReference>
<reference evidence="1" key="1">
    <citation type="submission" date="2019-04" db="EMBL/GenBank/DDBJ databases">
        <title>Microbes associate with the intestines of laboratory mice.</title>
        <authorList>
            <person name="Navarre W."/>
            <person name="Wong E."/>
            <person name="Huang K."/>
            <person name="Tropini C."/>
            <person name="Ng K."/>
            <person name="Yu B."/>
        </authorList>
    </citation>
    <scope>NUCLEOTIDE SEQUENCE</scope>
    <source>
        <strain evidence="1">NM72_1-8</strain>
    </source>
</reference>
<proteinExistence type="predicted"/>
<gene>
    <name evidence="1" type="ORF">E5357_10115</name>
</gene>
<organism evidence="1 2">
    <name type="scientific">Hominisplanchenecus murintestinalis</name>
    <dbReference type="NCBI Taxonomy" id="2941517"/>
    <lineage>
        <taxon>Bacteria</taxon>
        <taxon>Bacillati</taxon>
        <taxon>Bacillota</taxon>
        <taxon>Clostridia</taxon>
        <taxon>Lachnospirales</taxon>
        <taxon>Lachnospiraceae</taxon>
        <taxon>Hominisplanchenecus</taxon>
    </lineage>
</organism>
<evidence type="ECO:0000313" key="1">
    <source>
        <dbReference type="EMBL" id="TGX98036.1"/>
    </source>
</evidence>
<sequence>MKKKITCLIMSLMCLVILGSCGEKAKTEYSIEEFSQIMEDITNECVNEFKDVTDDEREENQEEIGNKRKEIFSKHYKKHGLEVGQEIIISGYYGSFPNPQTFLLMRAEGDVNPESMVAGRFKENIKELPEVNEFIRVKGKLTEEMPFVIDECELESP</sequence>
<keyword evidence="2" id="KW-1185">Reference proteome</keyword>
<accession>A0AC61QXY2</accession>
<name>A0AC61QXY2_9FIRM</name>